<dbReference type="GO" id="GO:0031295">
    <property type="term" value="P:T cell costimulation"/>
    <property type="evidence" value="ECO:0007669"/>
    <property type="project" value="TreeGrafter"/>
</dbReference>
<evidence type="ECO:0000256" key="9">
    <source>
        <dbReference type="ARBA" id="ARBA00023180"/>
    </source>
</evidence>
<evidence type="ECO:0000313" key="13">
    <source>
        <dbReference type="Ensembl" id="ENSNFUP00015038402.1"/>
    </source>
</evidence>
<dbReference type="PANTHER" id="PTHR25466:SF9">
    <property type="entry name" value="FIBRONECTIN TYPE-III DOMAIN-CONTAINING PROTEIN"/>
    <property type="match status" value="1"/>
</dbReference>
<dbReference type="GeneTree" id="ENSGT00940000165931"/>
<evidence type="ECO:0000256" key="4">
    <source>
        <dbReference type="ARBA" id="ARBA00022729"/>
    </source>
</evidence>
<evidence type="ECO:0000256" key="11">
    <source>
        <dbReference type="SAM" id="Phobius"/>
    </source>
</evidence>
<dbReference type="GO" id="GO:0042102">
    <property type="term" value="P:positive regulation of T cell proliferation"/>
    <property type="evidence" value="ECO:0007669"/>
    <property type="project" value="TreeGrafter"/>
</dbReference>
<dbReference type="GO" id="GO:0006955">
    <property type="term" value="P:immune response"/>
    <property type="evidence" value="ECO:0007669"/>
    <property type="project" value="TreeGrafter"/>
</dbReference>
<dbReference type="InterPro" id="IPR013106">
    <property type="entry name" value="Ig_V-set"/>
</dbReference>
<dbReference type="PROSITE" id="PS50835">
    <property type="entry name" value="IG_LIKE"/>
    <property type="match status" value="2"/>
</dbReference>
<comment type="subcellular location">
    <subcellularLocation>
        <location evidence="1">Cell membrane</location>
        <topology evidence="1">Single-pass type I membrane protein</topology>
    </subcellularLocation>
</comment>
<evidence type="ECO:0000256" key="5">
    <source>
        <dbReference type="ARBA" id="ARBA00022989"/>
    </source>
</evidence>
<feature type="domain" description="Ig-like" evidence="12">
    <location>
        <begin position="146"/>
        <end position="271"/>
    </location>
</feature>
<evidence type="ECO:0000256" key="7">
    <source>
        <dbReference type="ARBA" id="ARBA00023157"/>
    </source>
</evidence>
<evidence type="ECO:0000256" key="1">
    <source>
        <dbReference type="ARBA" id="ARBA00004251"/>
    </source>
</evidence>
<evidence type="ECO:0000256" key="8">
    <source>
        <dbReference type="ARBA" id="ARBA00023170"/>
    </source>
</evidence>
<keyword evidence="3 11" id="KW-0812">Transmembrane</keyword>
<keyword evidence="14" id="KW-1185">Reference proteome</keyword>
<dbReference type="PANTHER" id="PTHR25466">
    <property type="entry name" value="T-LYMPHOCYTE ACTIVATION ANTIGEN"/>
    <property type="match status" value="1"/>
</dbReference>
<dbReference type="InterPro" id="IPR013783">
    <property type="entry name" value="Ig-like_fold"/>
</dbReference>
<dbReference type="Gene3D" id="2.60.40.10">
    <property type="entry name" value="Immunoglobulins"/>
    <property type="match status" value="2"/>
</dbReference>
<dbReference type="SMART" id="SM00406">
    <property type="entry name" value="IGv"/>
    <property type="match status" value="2"/>
</dbReference>
<evidence type="ECO:0000256" key="6">
    <source>
        <dbReference type="ARBA" id="ARBA00023136"/>
    </source>
</evidence>
<reference evidence="13" key="1">
    <citation type="submission" date="2025-08" db="UniProtKB">
        <authorList>
            <consortium name="Ensembl"/>
        </authorList>
    </citation>
    <scope>IDENTIFICATION</scope>
</reference>
<accession>A0A8C6VT21</accession>
<name>A0A8C6VT21_NOTFU</name>
<dbReference type="GO" id="GO:0042130">
    <property type="term" value="P:negative regulation of T cell proliferation"/>
    <property type="evidence" value="ECO:0007669"/>
    <property type="project" value="TreeGrafter"/>
</dbReference>
<evidence type="ECO:0000256" key="3">
    <source>
        <dbReference type="ARBA" id="ARBA00022692"/>
    </source>
</evidence>
<keyword evidence="9" id="KW-0325">Glycoprotein</keyword>
<dbReference type="InterPro" id="IPR007110">
    <property type="entry name" value="Ig-like_dom"/>
</dbReference>
<dbReference type="Ensembl" id="ENSNFUT00015040103.1">
    <property type="protein sequence ID" value="ENSNFUP00015038402.1"/>
    <property type="gene ID" value="ENSNFUG00015018543.1"/>
</dbReference>
<feature type="domain" description="Ig-like" evidence="12">
    <location>
        <begin position="47"/>
        <end position="129"/>
    </location>
</feature>
<keyword evidence="10" id="KW-0393">Immunoglobulin domain</keyword>
<evidence type="ECO:0000259" key="12">
    <source>
        <dbReference type="PROSITE" id="PS50835"/>
    </source>
</evidence>
<dbReference type="Pfam" id="PF07686">
    <property type="entry name" value="V-set"/>
    <property type="match status" value="2"/>
</dbReference>
<dbReference type="AlphaFoldDB" id="A0A8C6VT21"/>
<dbReference type="GO" id="GO:0071222">
    <property type="term" value="P:cellular response to lipopolysaccharide"/>
    <property type="evidence" value="ECO:0007669"/>
    <property type="project" value="TreeGrafter"/>
</dbReference>
<keyword evidence="2" id="KW-1003">Cell membrane</keyword>
<dbReference type="InterPro" id="IPR051713">
    <property type="entry name" value="T-cell_Activation_Regulation"/>
</dbReference>
<dbReference type="SMART" id="SM00408">
    <property type="entry name" value="IGc2"/>
    <property type="match status" value="2"/>
</dbReference>
<proteinExistence type="predicted"/>
<reference evidence="13" key="2">
    <citation type="submission" date="2025-09" db="UniProtKB">
        <authorList>
            <consortium name="Ensembl"/>
        </authorList>
    </citation>
    <scope>IDENTIFICATION</scope>
</reference>
<dbReference type="GO" id="GO:0007166">
    <property type="term" value="P:cell surface receptor signaling pathway"/>
    <property type="evidence" value="ECO:0007669"/>
    <property type="project" value="TreeGrafter"/>
</dbReference>
<dbReference type="SUPFAM" id="SSF48726">
    <property type="entry name" value="Immunoglobulin"/>
    <property type="match status" value="2"/>
</dbReference>
<evidence type="ECO:0000256" key="2">
    <source>
        <dbReference type="ARBA" id="ARBA00022475"/>
    </source>
</evidence>
<dbReference type="GO" id="GO:0009897">
    <property type="term" value="C:external side of plasma membrane"/>
    <property type="evidence" value="ECO:0007669"/>
    <property type="project" value="TreeGrafter"/>
</dbReference>
<dbReference type="InterPro" id="IPR003599">
    <property type="entry name" value="Ig_sub"/>
</dbReference>
<sequence>MDVRLVAVGSLITMFCVSLITMFCVYALTVTFNHIGLDTSIVTATVGQTITLPCRAVHAKNIVIVEWRRTSDPESDYVIRLTRQDSLESTLQPAQYTYQHFNKQLKDGDLSLVLWNVTVDDVGLYTCRIYRARPNYLDWIEEIVCPVTLNITGPDNGGDRCYLIEELTLPCKVADASDIIGVEWRRTDLVEDYVLLYSSCVEGVRQSTLESVYPLRQHPSFYNRVDLLDRRVKDGDASLLLQNVKSADAGIYTCNVYHAERSTKGVTRSLSGSICRSGIFSSTNNINKTRSRSDDRRRGRRRELVLRGRRSRRRRALVVRARRGRLFGLDRCRSLSGVSGSVIVVGRSGINATRSTSGGDDRR</sequence>
<dbReference type="Proteomes" id="UP000694548">
    <property type="component" value="Unassembled WGS sequence"/>
</dbReference>
<protein>
    <recommendedName>
        <fullName evidence="12">Ig-like domain-containing protein</fullName>
    </recommendedName>
</protein>
<evidence type="ECO:0000313" key="14">
    <source>
        <dbReference type="Proteomes" id="UP000694548"/>
    </source>
</evidence>
<dbReference type="InterPro" id="IPR003598">
    <property type="entry name" value="Ig_sub2"/>
</dbReference>
<keyword evidence="6 11" id="KW-0472">Membrane</keyword>
<keyword evidence="8" id="KW-0675">Receptor</keyword>
<organism evidence="13 14">
    <name type="scientific">Nothobranchius furzeri</name>
    <name type="common">Turquoise killifish</name>
    <dbReference type="NCBI Taxonomy" id="105023"/>
    <lineage>
        <taxon>Eukaryota</taxon>
        <taxon>Metazoa</taxon>
        <taxon>Chordata</taxon>
        <taxon>Craniata</taxon>
        <taxon>Vertebrata</taxon>
        <taxon>Euteleostomi</taxon>
        <taxon>Actinopterygii</taxon>
        <taxon>Neopterygii</taxon>
        <taxon>Teleostei</taxon>
        <taxon>Neoteleostei</taxon>
        <taxon>Acanthomorphata</taxon>
        <taxon>Ovalentaria</taxon>
        <taxon>Atherinomorphae</taxon>
        <taxon>Cyprinodontiformes</taxon>
        <taxon>Nothobranchiidae</taxon>
        <taxon>Nothobranchius</taxon>
    </lineage>
</organism>
<keyword evidence="5 11" id="KW-1133">Transmembrane helix</keyword>
<dbReference type="InterPro" id="IPR036179">
    <property type="entry name" value="Ig-like_dom_sf"/>
</dbReference>
<keyword evidence="4" id="KW-0732">Signal</keyword>
<dbReference type="SMART" id="SM00409">
    <property type="entry name" value="IG"/>
    <property type="match status" value="2"/>
</dbReference>
<keyword evidence="7" id="KW-1015">Disulfide bond</keyword>
<feature type="transmembrane region" description="Helical" evidence="11">
    <location>
        <begin position="6"/>
        <end position="28"/>
    </location>
</feature>
<evidence type="ECO:0000256" key="10">
    <source>
        <dbReference type="ARBA" id="ARBA00023319"/>
    </source>
</evidence>